<keyword evidence="6 7" id="KW-0326">Glycosidase</keyword>
<comment type="catalytic activity">
    <reaction evidence="7">
        <text>2'-deoxyribonucleotide-(2'-deoxyribose 5'-phosphate)-2'-deoxyribonucleotide-DNA = a 3'-end 2'-deoxyribonucleotide-(2,3-dehydro-2,3-deoxyribose 5'-phosphate)-DNA + a 5'-end 5'-phospho-2'-deoxyribonucleoside-DNA + H(+)</text>
        <dbReference type="Rhea" id="RHEA:66592"/>
        <dbReference type="Rhea" id="RHEA-COMP:13180"/>
        <dbReference type="Rhea" id="RHEA-COMP:16897"/>
        <dbReference type="Rhea" id="RHEA-COMP:17067"/>
        <dbReference type="ChEBI" id="CHEBI:15378"/>
        <dbReference type="ChEBI" id="CHEBI:136412"/>
        <dbReference type="ChEBI" id="CHEBI:157695"/>
        <dbReference type="ChEBI" id="CHEBI:167181"/>
        <dbReference type="EC" id="4.2.99.18"/>
    </reaction>
</comment>
<dbReference type="GO" id="GO:0006284">
    <property type="term" value="P:base-excision repair"/>
    <property type="evidence" value="ECO:0007669"/>
    <property type="project" value="UniProtKB-UniRule"/>
</dbReference>
<keyword evidence="3 7" id="KW-0234">DNA repair</keyword>
<accession>A0A7C4W1S0</accession>
<protein>
    <recommendedName>
        <fullName evidence="7">8-oxoguanine DNA glycosylase/AP lyase</fullName>
    </recommendedName>
    <domain>
        <recommendedName>
            <fullName evidence="7">8-oxoguanine DNA glycosylase</fullName>
            <shortName evidence="7">8-oxoG DNA glycosylase</shortName>
            <ecNumber evidence="7">3.2.2.-</ecNumber>
        </recommendedName>
    </domain>
    <domain>
        <recommendedName>
            <fullName evidence="7">DNA-(apurinic or apyrimidinic site) lyase</fullName>
            <shortName evidence="7">AP lyase</shortName>
            <ecNumber evidence="7">4.2.99.18</ecNumber>
        </recommendedName>
    </domain>
</protein>
<dbReference type="PIRSF" id="PIRSF005954">
    <property type="entry name" value="Thrmst_ogg"/>
    <property type="match status" value="1"/>
</dbReference>
<dbReference type="NCBIfam" id="NF002305">
    <property type="entry name" value="PRK01229.1"/>
    <property type="match status" value="1"/>
</dbReference>
<dbReference type="InterPro" id="IPR012092">
    <property type="entry name" value="DNA_glyclase/AP_lyase_Ogg"/>
</dbReference>
<evidence type="ECO:0000256" key="7">
    <source>
        <dbReference type="HAMAP-Rule" id="MF_00241"/>
    </source>
</evidence>
<evidence type="ECO:0000256" key="1">
    <source>
        <dbReference type="ARBA" id="ARBA00022763"/>
    </source>
</evidence>
<feature type="domain" description="HhH-GPD" evidence="8">
    <location>
        <begin position="47"/>
        <end position="200"/>
    </location>
</feature>
<dbReference type="SUPFAM" id="SSF48150">
    <property type="entry name" value="DNA-glycosylase"/>
    <property type="match status" value="1"/>
</dbReference>
<dbReference type="SMART" id="SM00478">
    <property type="entry name" value="ENDO3c"/>
    <property type="match status" value="1"/>
</dbReference>
<organism evidence="9">
    <name type="scientific">Fervidobacterium thailandense</name>
    <dbReference type="NCBI Taxonomy" id="1008305"/>
    <lineage>
        <taxon>Bacteria</taxon>
        <taxon>Thermotogati</taxon>
        <taxon>Thermotogota</taxon>
        <taxon>Thermotogae</taxon>
        <taxon>Thermotogales</taxon>
        <taxon>Fervidobacteriaceae</taxon>
        <taxon>Fervidobacterium</taxon>
    </lineage>
</organism>
<sequence>MERLLEHLEIIRIEARPLVEARWAEFEELRQRGSEDDLYSELCFCILTANWSAHGGMRAQKLIGHGFSTLSLEELTEKLRAVGHRYPEARAKYIVENRWLLGNLKEVIAQPDPREFIVKNVKGLGWKESSHFLRNVAFADYAILDKHVLRTMHQHGLIDEIPKGWTRKKYLDYEKRLRKVADVFGESLGKFDLYLWYMIKKRVDK</sequence>
<evidence type="ECO:0000256" key="6">
    <source>
        <dbReference type="ARBA" id="ARBA00023295"/>
    </source>
</evidence>
<dbReference type="Gene3D" id="1.10.1670.10">
    <property type="entry name" value="Helix-hairpin-Helix base-excision DNA repair enzymes (C-terminal)"/>
    <property type="match status" value="1"/>
</dbReference>
<name>A0A7C4W1S0_9BACT</name>
<keyword evidence="5 7" id="KW-0511">Multifunctional enzyme</keyword>
<evidence type="ECO:0000256" key="5">
    <source>
        <dbReference type="ARBA" id="ARBA00023268"/>
    </source>
</evidence>
<dbReference type="EC" id="3.2.2.-" evidence="7"/>
<evidence type="ECO:0000256" key="3">
    <source>
        <dbReference type="ARBA" id="ARBA00023204"/>
    </source>
</evidence>
<gene>
    <name evidence="7" type="primary">ogg</name>
    <name evidence="9" type="ORF">ENT77_04835</name>
</gene>
<dbReference type="CDD" id="cd00056">
    <property type="entry name" value="ENDO3c"/>
    <property type="match status" value="1"/>
</dbReference>
<feature type="active site" evidence="7">
    <location>
        <position position="127"/>
    </location>
</feature>
<comment type="similarity">
    <text evidence="7">Belongs to the type-2 OGG1 family.</text>
</comment>
<dbReference type="AlphaFoldDB" id="A0A7C4W1S0"/>
<dbReference type="InterPro" id="IPR023170">
    <property type="entry name" value="HhH_base_excis_C"/>
</dbReference>
<comment type="function">
    <text evidence="7">Catalyzes the excision of an oxidatively damaged form of guanine (7,8-dihydro-8-oxoguanine = 8-oxoG) from DNA. Also cleaves the DNA backbone at apurinic/apyrimidinic sites (AP sites).</text>
</comment>
<dbReference type="InterPro" id="IPR011257">
    <property type="entry name" value="DNA_glycosylase"/>
</dbReference>
<dbReference type="EC" id="4.2.99.18" evidence="7"/>
<reference evidence="9" key="1">
    <citation type="journal article" date="2020" name="mSystems">
        <title>Genome- and Community-Level Interaction Insights into Carbon Utilization and Element Cycling Functions of Hydrothermarchaeota in Hydrothermal Sediment.</title>
        <authorList>
            <person name="Zhou Z."/>
            <person name="Liu Y."/>
            <person name="Xu W."/>
            <person name="Pan J."/>
            <person name="Luo Z.H."/>
            <person name="Li M."/>
        </authorList>
    </citation>
    <scope>NUCLEOTIDE SEQUENCE [LARGE SCALE GENOMIC DNA]</scope>
    <source>
        <strain evidence="9">SpSt-609</strain>
    </source>
</reference>
<dbReference type="GO" id="GO:0140078">
    <property type="term" value="F:class I DNA-(apurinic or apyrimidinic site) endonuclease activity"/>
    <property type="evidence" value="ECO:0007669"/>
    <property type="project" value="UniProtKB-EC"/>
</dbReference>
<comment type="caution">
    <text evidence="9">The sequence shown here is derived from an EMBL/GenBank/DDBJ whole genome shotgun (WGS) entry which is preliminary data.</text>
</comment>
<evidence type="ECO:0000256" key="2">
    <source>
        <dbReference type="ARBA" id="ARBA00022801"/>
    </source>
</evidence>
<dbReference type="EMBL" id="DSZY01000022">
    <property type="protein sequence ID" value="HGU40508.1"/>
    <property type="molecule type" value="Genomic_DNA"/>
</dbReference>
<keyword evidence="2 7" id="KW-0378">Hydrolase</keyword>
<evidence type="ECO:0000313" key="9">
    <source>
        <dbReference type="EMBL" id="HGU40508.1"/>
    </source>
</evidence>
<dbReference type="Pfam" id="PF22175">
    <property type="entry name" value="Ogg-HhH"/>
    <property type="match status" value="1"/>
</dbReference>
<evidence type="ECO:0000256" key="4">
    <source>
        <dbReference type="ARBA" id="ARBA00023239"/>
    </source>
</evidence>
<proteinExistence type="inferred from homology"/>
<dbReference type="InterPro" id="IPR003265">
    <property type="entry name" value="HhH-GPD_domain"/>
</dbReference>
<feature type="site" description="Important for guanine/8-oxoguanine distinction" evidence="7">
    <location>
        <position position="205"/>
    </location>
</feature>
<dbReference type="HAMAP" id="MF_00241">
    <property type="entry name" value="Ogg"/>
    <property type="match status" value="1"/>
</dbReference>
<dbReference type="Gene3D" id="1.10.340.30">
    <property type="entry name" value="Hypothetical protein, domain 2"/>
    <property type="match status" value="1"/>
</dbReference>
<evidence type="ECO:0000259" key="8">
    <source>
        <dbReference type="SMART" id="SM00478"/>
    </source>
</evidence>
<dbReference type="GO" id="GO:0016799">
    <property type="term" value="F:hydrolase activity, hydrolyzing N-glycosyl compounds"/>
    <property type="evidence" value="ECO:0007669"/>
    <property type="project" value="UniProtKB-UniRule"/>
</dbReference>
<keyword evidence="4 7" id="KW-0456">Lyase</keyword>
<feature type="active site" evidence="7">
    <location>
        <position position="145"/>
    </location>
</feature>
<keyword evidence="1 7" id="KW-0227">DNA damage</keyword>